<keyword evidence="2" id="KW-1185">Reference proteome</keyword>
<organism evidence="1 2">
    <name type="scientific">Paxillus involutus ATCC 200175</name>
    <dbReference type="NCBI Taxonomy" id="664439"/>
    <lineage>
        <taxon>Eukaryota</taxon>
        <taxon>Fungi</taxon>
        <taxon>Dikarya</taxon>
        <taxon>Basidiomycota</taxon>
        <taxon>Agaricomycotina</taxon>
        <taxon>Agaricomycetes</taxon>
        <taxon>Agaricomycetidae</taxon>
        <taxon>Boletales</taxon>
        <taxon>Paxilineae</taxon>
        <taxon>Paxillaceae</taxon>
        <taxon>Paxillus</taxon>
    </lineage>
</organism>
<dbReference type="Proteomes" id="UP000053647">
    <property type="component" value="Unassembled WGS sequence"/>
</dbReference>
<reference evidence="2" key="2">
    <citation type="submission" date="2015-01" db="EMBL/GenBank/DDBJ databases">
        <title>Evolutionary Origins and Diversification of the Mycorrhizal Mutualists.</title>
        <authorList>
            <consortium name="DOE Joint Genome Institute"/>
            <consortium name="Mycorrhizal Genomics Consortium"/>
            <person name="Kohler A."/>
            <person name="Kuo A."/>
            <person name="Nagy L.G."/>
            <person name="Floudas D."/>
            <person name="Copeland A."/>
            <person name="Barry K.W."/>
            <person name="Cichocki N."/>
            <person name="Veneault-Fourrey C."/>
            <person name="LaButti K."/>
            <person name="Lindquist E.A."/>
            <person name="Lipzen A."/>
            <person name="Lundell T."/>
            <person name="Morin E."/>
            <person name="Murat C."/>
            <person name="Riley R."/>
            <person name="Ohm R."/>
            <person name="Sun H."/>
            <person name="Tunlid A."/>
            <person name="Henrissat B."/>
            <person name="Grigoriev I.V."/>
            <person name="Hibbett D.S."/>
            <person name="Martin F."/>
        </authorList>
    </citation>
    <scope>NUCLEOTIDE SEQUENCE [LARGE SCALE GENOMIC DNA]</scope>
    <source>
        <strain evidence="2">ATCC 200175</strain>
    </source>
</reference>
<dbReference type="EMBL" id="KN819361">
    <property type="protein sequence ID" value="KIJ12592.1"/>
    <property type="molecule type" value="Genomic_DNA"/>
</dbReference>
<dbReference type="HOGENOM" id="CLU_1225119_0_0_1"/>
<gene>
    <name evidence="1" type="ORF">PAXINDRAFT_156857</name>
</gene>
<evidence type="ECO:0000313" key="1">
    <source>
        <dbReference type="EMBL" id="KIJ12592.1"/>
    </source>
</evidence>
<sequence>MSTIGALLSTPRYGRRINDWYQDLLSAHRRKPHPEFIVKSIHHYKSIYDGDKQNEFLYLHVIPRLPHPDSKHQPSIYILIQRTVTETWLYYYTHDEFSVLSGEDDSWNRSHHRNQKLLRSLSWLDSAGPRLLDVVNILVNTSRIMGNICNLGMRQLYGFTRIGYEVVKHLYPGNNDTGNEILEKYRQQPWFFTIFGRKAPFALSRFDYWVIENVVRYRRLFGIKVTLVVVPRGITSKRQKIGRSWCTDAEGSNLVEEAHREHAPLFVKRSTRTKCTR</sequence>
<dbReference type="AlphaFoldDB" id="A0A0C9TYD5"/>
<protein>
    <submittedName>
        <fullName evidence="1">Unplaced genomic scaffold PAXINscaffold_39, whole genome shotgun sequence</fullName>
    </submittedName>
</protein>
<reference evidence="1 2" key="1">
    <citation type="submission" date="2014-06" db="EMBL/GenBank/DDBJ databases">
        <authorList>
            <consortium name="DOE Joint Genome Institute"/>
            <person name="Kuo A."/>
            <person name="Kohler A."/>
            <person name="Nagy L.G."/>
            <person name="Floudas D."/>
            <person name="Copeland A."/>
            <person name="Barry K.W."/>
            <person name="Cichocki N."/>
            <person name="Veneault-Fourrey C."/>
            <person name="LaButti K."/>
            <person name="Lindquist E.A."/>
            <person name="Lipzen A."/>
            <person name="Lundell T."/>
            <person name="Morin E."/>
            <person name="Murat C."/>
            <person name="Sun H."/>
            <person name="Tunlid A."/>
            <person name="Henrissat B."/>
            <person name="Grigoriev I.V."/>
            <person name="Hibbett D.S."/>
            <person name="Martin F."/>
            <person name="Nordberg H.P."/>
            <person name="Cantor M.N."/>
            <person name="Hua S.X."/>
        </authorList>
    </citation>
    <scope>NUCLEOTIDE SEQUENCE [LARGE SCALE GENOMIC DNA]</scope>
    <source>
        <strain evidence="1 2">ATCC 200175</strain>
    </source>
</reference>
<evidence type="ECO:0000313" key="2">
    <source>
        <dbReference type="Proteomes" id="UP000053647"/>
    </source>
</evidence>
<accession>A0A0C9TYD5</accession>
<proteinExistence type="predicted"/>
<name>A0A0C9TYD5_PAXIN</name>
<dbReference type="OrthoDB" id="10303020at2759"/>